<dbReference type="GeneID" id="78373740"/>
<reference evidence="2 3" key="1">
    <citation type="submission" date="2015-01" db="EMBL/GenBank/DDBJ databases">
        <title>Draft genome of the acidophilic iron oxidizer Ferrimicrobium acidiphilum strain T23.</title>
        <authorList>
            <person name="Poehlein A."/>
            <person name="Eisen S."/>
            <person name="Schloemann M."/>
            <person name="Johnson B.D."/>
            <person name="Daniel R."/>
            <person name="Muehling M."/>
        </authorList>
    </citation>
    <scope>NUCLEOTIDE SEQUENCE [LARGE SCALE GENOMIC DNA]</scope>
    <source>
        <strain evidence="2 3">T23</strain>
    </source>
</reference>
<evidence type="ECO:0000313" key="3">
    <source>
        <dbReference type="Proteomes" id="UP000032336"/>
    </source>
</evidence>
<dbReference type="CDD" id="cd00118">
    <property type="entry name" value="LysM"/>
    <property type="match status" value="1"/>
</dbReference>
<dbReference type="Gene3D" id="3.10.350.10">
    <property type="entry name" value="LysM domain"/>
    <property type="match status" value="1"/>
</dbReference>
<accession>A0A0D8FQV6</accession>
<dbReference type="Pfam" id="PF01476">
    <property type="entry name" value="LysM"/>
    <property type="match status" value="1"/>
</dbReference>
<sequence length="218" mass="23575">MSPSDSKAFLQTEGNERIPCLFNPAELLLQLRNNWSGDPMPGGATPTLRYTGSGTGILRLTLFFDTTDTGSAVTTYTSKLVGLLEVDSKLPGTTASTNNARPQWVVFNWGDFHSFKAVVASVDLAFEYFSSTGTPLRARAALVLAQYEEDMAFGPQNPTSGTPRPHRVHRVQPGETLDRIAAAHLGDATSWRVIAQANGIEDPLAVKPGTLLAIPERF</sequence>
<protein>
    <submittedName>
        <fullName evidence="2">LysM domain protein</fullName>
    </submittedName>
</protein>
<dbReference type="OrthoDB" id="9815939at2"/>
<keyword evidence="3" id="KW-1185">Reference proteome</keyword>
<gene>
    <name evidence="2" type="ORF">FEAC_27610</name>
</gene>
<dbReference type="InterPro" id="IPR036779">
    <property type="entry name" value="LysM_dom_sf"/>
</dbReference>
<evidence type="ECO:0000259" key="1">
    <source>
        <dbReference type="PROSITE" id="PS51782"/>
    </source>
</evidence>
<dbReference type="PROSITE" id="PS51782">
    <property type="entry name" value="LYSM"/>
    <property type="match status" value="1"/>
</dbReference>
<organism evidence="2 3">
    <name type="scientific">Ferrimicrobium acidiphilum DSM 19497</name>
    <dbReference type="NCBI Taxonomy" id="1121877"/>
    <lineage>
        <taxon>Bacteria</taxon>
        <taxon>Bacillati</taxon>
        <taxon>Actinomycetota</taxon>
        <taxon>Acidimicrobiia</taxon>
        <taxon>Acidimicrobiales</taxon>
        <taxon>Acidimicrobiaceae</taxon>
        <taxon>Ferrimicrobium</taxon>
    </lineage>
</organism>
<dbReference type="RefSeq" id="WP_035390832.1">
    <property type="nucleotide sequence ID" value="NZ_JQKF01000031.1"/>
</dbReference>
<name>A0A0D8FQV6_9ACTN</name>
<comment type="caution">
    <text evidence="2">The sequence shown here is derived from an EMBL/GenBank/DDBJ whole genome shotgun (WGS) entry which is preliminary data.</text>
</comment>
<proteinExistence type="predicted"/>
<dbReference type="AlphaFoldDB" id="A0A0D8FQV6"/>
<dbReference type="SUPFAM" id="SSF54106">
    <property type="entry name" value="LysM domain"/>
    <property type="match status" value="1"/>
</dbReference>
<evidence type="ECO:0000313" key="2">
    <source>
        <dbReference type="EMBL" id="KJE75521.1"/>
    </source>
</evidence>
<dbReference type="InterPro" id="IPR018392">
    <property type="entry name" value="LysM"/>
</dbReference>
<dbReference type="InterPro" id="IPR045361">
    <property type="entry name" value="CIS_tube_prot_N"/>
</dbReference>
<dbReference type="Proteomes" id="UP000032336">
    <property type="component" value="Unassembled WGS sequence"/>
</dbReference>
<dbReference type="EMBL" id="JXUW01000038">
    <property type="protein sequence ID" value="KJE75521.1"/>
    <property type="molecule type" value="Genomic_DNA"/>
</dbReference>
<dbReference type="STRING" id="1121877.FEAC_27610"/>
<dbReference type="SMART" id="SM00257">
    <property type="entry name" value="LysM"/>
    <property type="match status" value="1"/>
</dbReference>
<dbReference type="eggNOG" id="COG1652">
    <property type="taxonomic scope" value="Bacteria"/>
</dbReference>
<dbReference type="Pfam" id="PF19266">
    <property type="entry name" value="CIS_tube"/>
    <property type="match status" value="1"/>
</dbReference>
<dbReference type="PATRIC" id="fig|1121877.4.peg.3099"/>
<feature type="domain" description="LysM" evidence="1">
    <location>
        <begin position="167"/>
        <end position="214"/>
    </location>
</feature>